<reference evidence="3 4" key="1">
    <citation type="submission" date="2016-11" db="EMBL/GenBank/DDBJ databases">
        <title>Genomic analysis of Caldithrix abyssi and proposal of a novel bacterial phylum Caldithrichaeota.</title>
        <authorList>
            <person name="Kublanov I."/>
            <person name="Sigalova O."/>
            <person name="Gavrilov S."/>
            <person name="Lebedinsky A."/>
            <person name="Ivanova N."/>
            <person name="Daum C."/>
            <person name="Reddy T."/>
            <person name="Klenk H.P."/>
            <person name="Goker M."/>
            <person name="Reva O."/>
            <person name="Miroshnichenko M."/>
            <person name="Kyprides N."/>
            <person name="Woyke T."/>
            <person name="Gelfand M."/>
        </authorList>
    </citation>
    <scope>NUCLEOTIDE SEQUENCE [LARGE SCALE GENOMIC DNA]</scope>
    <source>
        <strain evidence="3 4">LF13</strain>
    </source>
</reference>
<dbReference type="AlphaFoldDB" id="A0A1J1C689"/>
<dbReference type="InterPro" id="IPR024590">
    <property type="entry name" value="HrpA_C"/>
</dbReference>
<feature type="coiled-coil region" evidence="1">
    <location>
        <begin position="64"/>
        <end position="98"/>
    </location>
</feature>
<dbReference type="EMBL" id="CP018099">
    <property type="protein sequence ID" value="APF18205.1"/>
    <property type="molecule type" value="Genomic_DNA"/>
</dbReference>
<dbReference type="Gene3D" id="1.10.287.500">
    <property type="entry name" value="Helix hairpin bin"/>
    <property type="match status" value="1"/>
</dbReference>
<evidence type="ECO:0000259" key="2">
    <source>
        <dbReference type="Pfam" id="PF11898"/>
    </source>
</evidence>
<dbReference type="RefSeq" id="WP_044281238.1">
    <property type="nucleotide sequence ID" value="NZ_CM001402.1"/>
</dbReference>
<evidence type="ECO:0000313" key="3">
    <source>
        <dbReference type="EMBL" id="APF18205.1"/>
    </source>
</evidence>
<protein>
    <recommendedName>
        <fullName evidence="2">RNA helicase HrpA C-terminal domain-containing protein</fullName>
    </recommendedName>
</protein>
<proteinExistence type="predicted"/>
<dbReference type="KEGG" id="caby:Cabys_1456"/>
<evidence type="ECO:0000256" key="1">
    <source>
        <dbReference type="SAM" id="Coils"/>
    </source>
</evidence>
<sequence>MSRIEQLKKSLKTDDEVVTVVSDVLIFIEDLIPLMLEGNAFMRDTANKVPSAADNLTRINQTTEMATKEVLDRLERIMEQLESLKKDIIKEKDTLQNVKTVDDIQEEIHQIFYAFQFQDITSQQLEYVKRILKAINEKFMELFNSSIRLKGNTIFGKNIIEAIENETKKKLSDDVLTDTKDFVRQNEITQESIDKYFK</sequence>
<organism evidence="3 4">
    <name type="scientific">Caldithrix abyssi DSM 13497</name>
    <dbReference type="NCBI Taxonomy" id="880073"/>
    <lineage>
        <taxon>Bacteria</taxon>
        <taxon>Pseudomonadati</taxon>
        <taxon>Calditrichota</taxon>
        <taxon>Calditrichia</taxon>
        <taxon>Calditrichales</taxon>
        <taxon>Calditrichaceae</taxon>
        <taxon>Caldithrix</taxon>
    </lineage>
</organism>
<feature type="domain" description="RNA helicase HrpA C-terminal" evidence="2">
    <location>
        <begin position="25"/>
        <end position="144"/>
    </location>
</feature>
<gene>
    <name evidence="3" type="ORF">Cabys_1456</name>
</gene>
<evidence type="ECO:0000313" key="4">
    <source>
        <dbReference type="Proteomes" id="UP000183868"/>
    </source>
</evidence>
<name>A0A1J1C689_CALAY</name>
<accession>A0A1J1C689</accession>
<dbReference type="Pfam" id="PF11898">
    <property type="entry name" value="DUF3418"/>
    <property type="match status" value="1"/>
</dbReference>
<dbReference type="Proteomes" id="UP000183868">
    <property type="component" value="Chromosome"/>
</dbReference>
<dbReference type="SUPFAM" id="SSF75708">
    <property type="entry name" value="Chemotaxis phosphatase CheZ"/>
    <property type="match status" value="1"/>
</dbReference>
<keyword evidence="1" id="KW-0175">Coiled coil</keyword>